<dbReference type="HOGENOM" id="CLU_2221970_0_0_0"/>
<evidence type="ECO:0000313" key="4">
    <source>
        <dbReference type="Proteomes" id="UP000002043"/>
    </source>
</evidence>
<keyword evidence="4" id="KW-1185">Reference proteome</keyword>
<sequence length="106" mass="10111">MKRYVGYLVFGLIVMGIVLSGCGGGGGSGYYGGGGGGGSGGGGGGGGGVVTAPSGSLDTTFGTNGKVRTDIGGREDGARALAIQSDGKIVVAGFSSGDFAVVRYCY</sequence>
<name>D3SNA1_THEAH</name>
<feature type="compositionally biased region" description="Polar residues" evidence="1">
    <location>
        <begin position="53"/>
        <end position="63"/>
    </location>
</feature>
<proteinExistence type="predicted"/>
<keyword evidence="2" id="KW-1133">Transmembrane helix</keyword>
<feature type="compositionally biased region" description="Gly residues" evidence="1">
    <location>
        <begin position="39"/>
        <end position="49"/>
    </location>
</feature>
<keyword evidence="2" id="KW-0812">Transmembrane</keyword>
<dbReference type="Gene3D" id="2.80.10.50">
    <property type="match status" value="1"/>
</dbReference>
<reference evidence="4" key="1">
    <citation type="journal article" date="2010" name="Stand. Genomic Sci.">
        <title>Complete genome sequence of Thermocrinis albus type strain (HI 11/12T).</title>
        <authorList>
            <person name="Wirth R."/>
            <person name="Sikorski J."/>
            <person name="Brambilla E."/>
            <person name="Misra M."/>
            <person name="Lapidus A."/>
            <person name="Copeland A."/>
            <person name="Nolan M."/>
            <person name="Lucas S."/>
            <person name="Chen F."/>
            <person name="Tice H."/>
            <person name="Cheng J.F."/>
            <person name="Han C."/>
            <person name="Detter J.C."/>
            <person name="Tapia R."/>
            <person name="Bruce D."/>
            <person name="Goodwin L."/>
            <person name="Pitluck S."/>
            <person name="Pati A."/>
            <person name="Anderson I."/>
            <person name="Ivanova N."/>
            <person name="Mavromatis K."/>
            <person name="Mikhailova N."/>
            <person name="Chen A."/>
            <person name="Palaniappan K."/>
            <person name="Bilek Y."/>
            <person name="Hader T."/>
            <person name="Land M."/>
            <person name="Hauser L."/>
            <person name="Chang Y.J."/>
            <person name="Jeffries C.D."/>
            <person name="Tindall B.J."/>
            <person name="Rohde M."/>
            <person name="Goker M."/>
            <person name="Bristow J."/>
            <person name="Eisen J.A."/>
            <person name="Markowitz V."/>
            <person name="Hugenholtz P."/>
            <person name="Kyrpides N.C."/>
            <person name="Klenk H.P."/>
        </authorList>
    </citation>
    <scope>NUCLEOTIDE SEQUENCE [LARGE SCALE GENOMIC DNA]</scope>
    <source>
        <strain evidence="4">DSM 14484 / JCM 11386 / HI 11/12</strain>
    </source>
</reference>
<dbReference type="OrthoDB" id="9805017at2"/>
<keyword evidence="2" id="KW-0472">Membrane</keyword>
<protein>
    <submittedName>
        <fullName evidence="3">Uncharacterized protein</fullName>
    </submittedName>
</protein>
<evidence type="ECO:0000313" key="3">
    <source>
        <dbReference type="EMBL" id="ADC90231.1"/>
    </source>
</evidence>
<evidence type="ECO:0000256" key="2">
    <source>
        <dbReference type="SAM" id="Phobius"/>
    </source>
</evidence>
<dbReference type="AlphaFoldDB" id="D3SNA1"/>
<evidence type="ECO:0000256" key="1">
    <source>
        <dbReference type="SAM" id="MobiDB-lite"/>
    </source>
</evidence>
<gene>
    <name evidence="3" type="ordered locus">Thal_1603</name>
</gene>
<feature type="transmembrane region" description="Helical" evidence="2">
    <location>
        <begin position="7"/>
        <end position="31"/>
    </location>
</feature>
<dbReference type="RefSeq" id="WP_012992637.1">
    <property type="nucleotide sequence ID" value="NC_013894.1"/>
</dbReference>
<organism evidence="3 4">
    <name type="scientific">Thermocrinis albus (strain DSM 14484 / JCM 11386 / HI 11/12)</name>
    <dbReference type="NCBI Taxonomy" id="638303"/>
    <lineage>
        <taxon>Bacteria</taxon>
        <taxon>Pseudomonadati</taxon>
        <taxon>Aquificota</taxon>
        <taxon>Aquificia</taxon>
        <taxon>Aquificales</taxon>
        <taxon>Aquificaceae</taxon>
        <taxon>Thermocrinis</taxon>
    </lineage>
</organism>
<accession>D3SNA1</accession>
<dbReference type="KEGG" id="tal:Thal_1603"/>
<dbReference type="eggNOG" id="COG5563">
    <property type="taxonomic scope" value="Bacteria"/>
</dbReference>
<dbReference type="PROSITE" id="PS51257">
    <property type="entry name" value="PROKAR_LIPOPROTEIN"/>
    <property type="match status" value="1"/>
</dbReference>
<dbReference type="EMBL" id="CP001931">
    <property type="protein sequence ID" value="ADC90231.1"/>
    <property type="molecule type" value="Genomic_DNA"/>
</dbReference>
<dbReference type="Proteomes" id="UP000002043">
    <property type="component" value="Chromosome"/>
</dbReference>
<feature type="region of interest" description="Disordered" evidence="1">
    <location>
        <begin position="39"/>
        <end position="65"/>
    </location>
</feature>